<keyword evidence="5 9" id="KW-0067">ATP-binding</keyword>
<keyword evidence="7" id="KW-0315">Glutamine amidotransferase</keyword>
<reference evidence="12 13" key="1">
    <citation type="submission" date="2018-11" db="EMBL/GenBank/DDBJ databases">
        <title>Trebonia kvetii gen.nov., sp.nov., a novel acidophilic actinobacterium, and proposal of the new actinobacterial family Treboniaceae fam. nov.</title>
        <authorList>
            <person name="Rapoport D."/>
            <person name="Sagova-Mareckova M."/>
            <person name="Sedlacek I."/>
            <person name="Provaznik J."/>
            <person name="Kralova S."/>
            <person name="Pavlinic D."/>
            <person name="Benes V."/>
            <person name="Kopecky J."/>
        </authorList>
    </citation>
    <scope>NUCLEOTIDE SEQUENCE [LARGE SCALE GENOMIC DNA]</scope>
    <source>
        <strain evidence="12 13">15Tr583</strain>
    </source>
</reference>
<evidence type="ECO:0000256" key="10">
    <source>
        <dbReference type="PIRSR" id="PIRSR001589-3"/>
    </source>
</evidence>
<dbReference type="SUPFAM" id="SSF56235">
    <property type="entry name" value="N-terminal nucleophile aminohydrolases (Ntn hydrolases)"/>
    <property type="match status" value="1"/>
</dbReference>
<comment type="caution">
    <text evidence="12">The sequence shown here is derived from an EMBL/GenBank/DDBJ whole genome shotgun (WGS) entry which is preliminary data.</text>
</comment>
<evidence type="ECO:0000259" key="11">
    <source>
        <dbReference type="PROSITE" id="PS51278"/>
    </source>
</evidence>
<protein>
    <recommendedName>
        <fullName evidence="3">asparagine synthase (glutamine-hydrolyzing)</fullName>
        <ecNumber evidence="3">6.3.5.4</ecNumber>
    </recommendedName>
</protein>
<keyword evidence="13" id="KW-1185">Reference proteome</keyword>
<evidence type="ECO:0000256" key="9">
    <source>
        <dbReference type="PIRSR" id="PIRSR001589-2"/>
    </source>
</evidence>
<evidence type="ECO:0000256" key="1">
    <source>
        <dbReference type="ARBA" id="ARBA00005187"/>
    </source>
</evidence>
<dbReference type="CDD" id="cd00712">
    <property type="entry name" value="AsnB"/>
    <property type="match status" value="1"/>
</dbReference>
<evidence type="ECO:0000256" key="4">
    <source>
        <dbReference type="ARBA" id="ARBA00022741"/>
    </source>
</evidence>
<keyword evidence="6" id="KW-0028">Amino-acid biosynthesis</keyword>
<evidence type="ECO:0000256" key="8">
    <source>
        <dbReference type="ARBA" id="ARBA00048741"/>
    </source>
</evidence>
<evidence type="ECO:0000256" key="3">
    <source>
        <dbReference type="ARBA" id="ARBA00012737"/>
    </source>
</evidence>
<proteinExistence type="inferred from homology"/>
<dbReference type="NCBIfam" id="TIGR01536">
    <property type="entry name" value="asn_synth_AEB"/>
    <property type="match status" value="1"/>
</dbReference>
<dbReference type="PANTHER" id="PTHR43284">
    <property type="entry name" value="ASPARAGINE SYNTHETASE (GLUTAMINE-HYDROLYZING)"/>
    <property type="match status" value="1"/>
</dbReference>
<dbReference type="GO" id="GO:0004066">
    <property type="term" value="F:asparagine synthase (glutamine-hydrolyzing) activity"/>
    <property type="evidence" value="ECO:0007669"/>
    <property type="project" value="UniProtKB-EC"/>
</dbReference>
<dbReference type="PIRSF" id="PIRSF001589">
    <property type="entry name" value="Asn_synthetase_glu-h"/>
    <property type="match status" value="1"/>
</dbReference>
<evidence type="ECO:0000256" key="2">
    <source>
        <dbReference type="ARBA" id="ARBA00005752"/>
    </source>
</evidence>
<dbReference type="OrthoDB" id="9763290at2"/>
<evidence type="ECO:0000256" key="5">
    <source>
        <dbReference type="ARBA" id="ARBA00022840"/>
    </source>
</evidence>
<dbReference type="EC" id="6.3.5.4" evidence="3"/>
<feature type="site" description="Important for beta-aspartyl-AMP intermediate formation" evidence="10">
    <location>
        <position position="365"/>
    </location>
</feature>
<comment type="similarity">
    <text evidence="2">Belongs to the asparagine synthetase family.</text>
</comment>
<dbReference type="Pfam" id="PF13537">
    <property type="entry name" value="GATase_7"/>
    <property type="match status" value="1"/>
</dbReference>
<dbReference type="InterPro" id="IPR001962">
    <property type="entry name" value="Asn_synthase"/>
</dbReference>
<evidence type="ECO:0000313" key="13">
    <source>
        <dbReference type="Proteomes" id="UP000460272"/>
    </source>
</evidence>
<dbReference type="GO" id="GO:0005524">
    <property type="term" value="F:ATP binding"/>
    <property type="evidence" value="ECO:0007669"/>
    <property type="project" value="UniProtKB-KW"/>
</dbReference>
<comment type="catalytic activity">
    <reaction evidence="8">
        <text>L-aspartate + L-glutamine + ATP + H2O = L-asparagine + L-glutamate + AMP + diphosphate + H(+)</text>
        <dbReference type="Rhea" id="RHEA:12228"/>
        <dbReference type="ChEBI" id="CHEBI:15377"/>
        <dbReference type="ChEBI" id="CHEBI:15378"/>
        <dbReference type="ChEBI" id="CHEBI:29985"/>
        <dbReference type="ChEBI" id="CHEBI:29991"/>
        <dbReference type="ChEBI" id="CHEBI:30616"/>
        <dbReference type="ChEBI" id="CHEBI:33019"/>
        <dbReference type="ChEBI" id="CHEBI:58048"/>
        <dbReference type="ChEBI" id="CHEBI:58359"/>
        <dbReference type="ChEBI" id="CHEBI:456215"/>
        <dbReference type="EC" id="6.3.5.4"/>
    </reaction>
</comment>
<dbReference type="PROSITE" id="PS51278">
    <property type="entry name" value="GATASE_TYPE_2"/>
    <property type="match status" value="1"/>
</dbReference>
<evidence type="ECO:0000256" key="7">
    <source>
        <dbReference type="ARBA" id="ARBA00022962"/>
    </source>
</evidence>
<dbReference type="RefSeq" id="WP_145853686.1">
    <property type="nucleotide sequence ID" value="NZ_RPFW01000003.1"/>
</dbReference>
<dbReference type="Proteomes" id="UP000460272">
    <property type="component" value="Unassembled WGS sequence"/>
</dbReference>
<dbReference type="Pfam" id="PF00733">
    <property type="entry name" value="Asn_synthase"/>
    <property type="match status" value="1"/>
</dbReference>
<dbReference type="InterPro" id="IPR017932">
    <property type="entry name" value="GATase_2_dom"/>
</dbReference>
<dbReference type="InterPro" id="IPR051786">
    <property type="entry name" value="ASN_synthetase/amidase"/>
</dbReference>
<keyword evidence="4 9" id="KW-0547">Nucleotide-binding</keyword>
<evidence type="ECO:0000313" key="12">
    <source>
        <dbReference type="EMBL" id="TVZ03815.1"/>
    </source>
</evidence>
<feature type="domain" description="Glutamine amidotransferase type-2" evidence="11">
    <location>
        <begin position="2"/>
        <end position="215"/>
    </location>
</feature>
<dbReference type="PANTHER" id="PTHR43284:SF1">
    <property type="entry name" value="ASPARAGINE SYNTHETASE"/>
    <property type="match status" value="1"/>
</dbReference>
<dbReference type="CDD" id="cd01991">
    <property type="entry name" value="Asn_synthase_B_C"/>
    <property type="match status" value="1"/>
</dbReference>
<comment type="pathway">
    <text evidence="1">Amino-acid biosynthesis; L-asparagine biosynthesis; L-asparagine from L-aspartate (L-Gln route): step 1/1.</text>
</comment>
<dbReference type="GO" id="GO:0005829">
    <property type="term" value="C:cytosol"/>
    <property type="evidence" value="ECO:0007669"/>
    <property type="project" value="TreeGrafter"/>
</dbReference>
<dbReference type="GO" id="GO:0006529">
    <property type="term" value="P:asparagine biosynthetic process"/>
    <property type="evidence" value="ECO:0007669"/>
    <property type="project" value="UniProtKB-KW"/>
</dbReference>
<name>A0A6P2C031_9ACTN</name>
<dbReference type="SUPFAM" id="SSF52402">
    <property type="entry name" value="Adenine nucleotide alpha hydrolases-like"/>
    <property type="match status" value="1"/>
</dbReference>
<dbReference type="InterPro" id="IPR033738">
    <property type="entry name" value="AsnB_N"/>
</dbReference>
<accession>A0A6P2C031</accession>
<dbReference type="Gene3D" id="3.40.50.620">
    <property type="entry name" value="HUPs"/>
    <property type="match status" value="1"/>
</dbReference>
<dbReference type="Gene3D" id="3.60.20.10">
    <property type="entry name" value="Glutamine Phosphoribosylpyrophosphate, subunit 1, domain 1"/>
    <property type="match status" value="1"/>
</dbReference>
<sequence length="638" mass="69645">MSGIAGCLALAGGTRPDADWVLRAVRRMAHRGPDDEHVISDGPISLGARRLAVTEPSAAGRQPMRSADGRFLIVYDGAIYNYGELAQRLRSRGVTLRGRSDTELLLETYAAEGREALRRLRGMFAFAIWDSQTGELFCARDPFGIKPMYYTLAEGGRHLRFASERKALLGPGEVTVIDPEALRRYLAFQYVPAPATMTPPVNCLPAGCFLSVRPGEPLDRPVRYWRPMLRSARSPAADSPERVLAALRGSVAVHLRSDVPVGAFLSGGVDSAAICAIAAETKPGMLTFTAGFARPGYSEIEQAQETAAVLGLRNVPYLITAQEFAARLPQIIWHLDDPMADASAVGLWFVAREARRHVKVVLSGEGADELFGGYRVYHQPGVVRAATKLGPGRSIAAAMADRIPSGQKGKGLLERIATPLRTRYIGNANVFSAAEIDVLTRYGGGSAYDVTGPLFDQADAAGLDDVATMQLVDINTWLPGDILVKADRASMAHGLELRTPFLDREVMSVASRLARAEKTAAGTTKFVLREAVGSLLPQESAERRKLGFPVPIGHWFRGELSGYADQVIREAHTEEWLDKRAVMDVLRRFKAGDPDVRWRQVWALAVFSLWHQIFVERVFDPVALGWQASLRGDDPPAP</sequence>
<evidence type="ECO:0000256" key="6">
    <source>
        <dbReference type="ARBA" id="ARBA00022888"/>
    </source>
</evidence>
<dbReference type="InterPro" id="IPR014729">
    <property type="entry name" value="Rossmann-like_a/b/a_fold"/>
</dbReference>
<keyword evidence="6" id="KW-0061">Asparagine biosynthesis</keyword>
<feature type="binding site" evidence="9">
    <location>
        <begin position="363"/>
        <end position="364"/>
    </location>
    <ligand>
        <name>ATP</name>
        <dbReference type="ChEBI" id="CHEBI:30616"/>
    </ligand>
</feature>
<dbReference type="EMBL" id="RPFW01000003">
    <property type="protein sequence ID" value="TVZ03815.1"/>
    <property type="molecule type" value="Genomic_DNA"/>
</dbReference>
<gene>
    <name evidence="12" type="primary">asnB</name>
    <name evidence="12" type="ORF">EAS64_15255</name>
</gene>
<organism evidence="12 13">
    <name type="scientific">Trebonia kvetii</name>
    <dbReference type="NCBI Taxonomy" id="2480626"/>
    <lineage>
        <taxon>Bacteria</taxon>
        <taxon>Bacillati</taxon>
        <taxon>Actinomycetota</taxon>
        <taxon>Actinomycetes</taxon>
        <taxon>Streptosporangiales</taxon>
        <taxon>Treboniaceae</taxon>
        <taxon>Trebonia</taxon>
    </lineage>
</organism>
<dbReference type="InterPro" id="IPR006426">
    <property type="entry name" value="Asn_synth_AEB"/>
</dbReference>
<dbReference type="InterPro" id="IPR029055">
    <property type="entry name" value="Ntn_hydrolases_N"/>
</dbReference>
<keyword evidence="12" id="KW-0436">Ligase</keyword>
<dbReference type="AlphaFoldDB" id="A0A6P2C031"/>
<feature type="binding site" evidence="9">
    <location>
        <position position="101"/>
    </location>
    <ligand>
        <name>L-glutamine</name>
        <dbReference type="ChEBI" id="CHEBI:58359"/>
    </ligand>
</feature>